<dbReference type="Proteomes" id="UP001498398">
    <property type="component" value="Unassembled WGS sequence"/>
</dbReference>
<feature type="region of interest" description="Disordered" evidence="1">
    <location>
        <begin position="17"/>
        <end position="50"/>
    </location>
</feature>
<sequence>MDHLASVDSLFLTTKSSYPTWESGSFKVDTTSQQRPAAGSMASSETSNSNTDPVALFEMFLGNASNSISDSDSGRSGQAFSVPGK</sequence>
<feature type="region of interest" description="Disordered" evidence="1">
    <location>
        <begin position="66"/>
        <end position="85"/>
    </location>
</feature>
<keyword evidence="3" id="KW-1185">Reference proteome</keyword>
<evidence type="ECO:0000313" key="3">
    <source>
        <dbReference type="Proteomes" id="UP001498398"/>
    </source>
</evidence>
<comment type="caution">
    <text evidence="2">The sequence shown here is derived from an EMBL/GenBank/DDBJ whole genome shotgun (WGS) entry which is preliminary data.</text>
</comment>
<evidence type="ECO:0000256" key="1">
    <source>
        <dbReference type="SAM" id="MobiDB-lite"/>
    </source>
</evidence>
<proteinExistence type="predicted"/>
<feature type="compositionally biased region" description="Low complexity" evidence="1">
    <location>
        <begin position="66"/>
        <end position="77"/>
    </location>
</feature>
<evidence type="ECO:0000313" key="2">
    <source>
        <dbReference type="EMBL" id="KAK7455850.1"/>
    </source>
</evidence>
<accession>A0ABR1JFM2</accession>
<name>A0ABR1JFM2_9AGAR</name>
<gene>
    <name evidence="2" type="ORF">VKT23_010887</name>
</gene>
<dbReference type="EMBL" id="JBANRG010000022">
    <property type="protein sequence ID" value="KAK7455850.1"/>
    <property type="molecule type" value="Genomic_DNA"/>
</dbReference>
<protein>
    <submittedName>
        <fullName evidence="2">Uncharacterized protein</fullName>
    </submittedName>
</protein>
<organism evidence="2 3">
    <name type="scientific">Marasmiellus scandens</name>
    <dbReference type="NCBI Taxonomy" id="2682957"/>
    <lineage>
        <taxon>Eukaryota</taxon>
        <taxon>Fungi</taxon>
        <taxon>Dikarya</taxon>
        <taxon>Basidiomycota</taxon>
        <taxon>Agaricomycotina</taxon>
        <taxon>Agaricomycetes</taxon>
        <taxon>Agaricomycetidae</taxon>
        <taxon>Agaricales</taxon>
        <taxon>Marasmiineae</taxon>
        <taxon>Omphalotaceae</taxon>
        <taxon>Marasmiellus</taxon>
    </lineage>
</organism>
<reference evidence="2 3" key="1">
    <citation type="submission" date="2024-01" db="EMBL/GenBank/DDBJ databases">
        <title>A draft genome for the cacao thread blight pathogen Marasmiellus scandens.</title>
        <authorList>
            <person name="Baruah I.K."/>
            <person name="Leung J."/>
            <person name="Bukari Y."/>
            <person name="Amoako-Attah I."/>
            <person name="Meinhardt L.W."/>
            <person name="Bailey B.A."/>
            <person name="Cohen S.P."/>
        </authorList>
    </citation>
    <scope>NUCLEOTIDE SEQUENCE [LARGE SCALE GENOMIC DNA]</scope>
    <source>
        <strain evidence="2 3">GH-19</strain>
    </source>
</reference>